<feature type="chain" id="PRO_5035269792" evidence="1">
    <location>
        <begin position="23"/>
        <end position="327"/>
    </location>
</feature>
<dbReference type="NCBIfam" id="TIGR02122">
    <property type="entry name" value="TRAP_TAXI"/>
    <property type="match status" value="1"/>
</dbReference>
<evidence type="ECO:0000313" key="3">
    <source>
        <dbReference type="Proteomes" id="UP000599074"/>
    </source>
</evidence>
<dbReference type="PROSITE" id="PS51257">
    <property type="entry name" value="PROKAR_LIPOPROTEIN"/>
    <property type="match status" value="1"/>
</dbReference>
<dbReference type="PANTHER" id="PTHR42941:SF1">
    <property type="entry name" value="SLL1037 PROTEIN"/>
    <property type="match status" value="1"/>
</dbReference>
<dbReference type="AlphaFoldDB" id="A0A8J3X053"/>
<sequence length="327" mass="34430">MRARRVVLALVAVLGLAGCANAAAAPERWHNGRLYLGTGNTSGVFYQFGGGYADLASKYLPGGYEVSPEPTAASGDNVIRLTGGDVEIALVNGDTAAEAVAARGPGAVRGAEAGKQRPIRALARLYPNTMNVAVRSDAKIRTLADMRGKRVSTSTLNSGTDVVAGRMLEASGLNPETDLQRLRLSLPDTVSGMKAGVIDALFFIGGLPTNGITELLDSAPGRFELLPTPGLVGPLNAKFGPVYSSVTIPKQVYRTPVDVESIAVPTLLLVTADMPDELAYQLTKVLFEHQAELAKVHPEGANFDRVNGPDTEPIPLHPGAKRFYESG</sequence>
<accession>A0A8J3X053</accession>
<dbReference type="Gene3D" id="3.40.190.10">
    <property type="entry name" value="Periplasmic binding protein-like II"/>
    <property type="match status" value="2"/>
</dbReference>
<dbReference type="InterPro" id="IPR011852">
    <property type="entry name" value="TRAP_TAXI"/>
</dbReference>
<feature type="signal peptide" evidence="1">
    <location>
        <begin position="1"/>
        <end position="22"/>
    </location>
</feature>
<dbReference type="SUPFAM" id="SSF53850">
    <property type="entry name" value="Periplasmic binding protein-like II"/>
    <property type="match status" value="1"/>
</dbReference>
<dbReference type="PANTHER" id="PTHR42941">
    <property type="entry name" value="SLL1037 PROTEIN"/>
    <property type="match status" value="1"/>
</dbReference>
<protein>
    <submittedName>
        <fullName evidence="2">C4-dicarboxylate ABC transporter substrate-binding protein</fullName>
    </submittedName>
</protein>
<reference evidence="2" key="1">
    <citation type="submission" date="2021-01" db="EMBL/GenBank/DDBJ databases">
        <title>Whole genome shotgun sequence of Planosporangium mesophilum NBRC 109066.</title>
        <authorList>
            <person name="Komaki H."/>
            <person name="Tamura T."/>
        </authorList>
    </citation>
    <scope>NUCLEOTIDE SEQUENCE</scope>
    <source>
        <strain evidence="2">NBRC 109066</strain>
    </source>
</reference>
<keyword evidence="1" id="KW-0732">Signal</keyword>
<keyword evidence="3" id="KW-1185">Reference proteome</keyword>
<organism evidence="2 3">
    <name type="scientific">Planosporangium mesophilum</name>
    <dbReference type="NCBI Taxonomy" id="689768"/>
    <lineage>
        <taxon>Bacteria</taxon>
        <taxon>Bacillati</taxon>
        <taxon>Actinomycetota</taxon>
        <taxon>Actinomycetes</taxon>
        <taxon>Micromonosporales</taxon>
        <taxon>Micromonosporaceae</taxon>
        <taxon>Planosporangium</taxon>
    </lineage>
</organism>
<comment type="caution">
    <text evidence="2">The sequence shown here is derived from an EMBL/GenBank/DDBJ whole genome shotgun (WGS) entry which is preliminary data.</text>
</comment>
<proteinExistence type="predicted"/>
<dbReference type="Pfam" id="PF16868">
    <property type="entry name" value="NMT1_3"/>
    <property type="match status" value="1"/>
</dbReference>
<name>A0A8J3X053_9ACTN</name>
<dbReference type="EMBL" id="BOON01000022">
    <property type="protein sequence ID" value="GII22927.1"/>
    <property type="molecule type" value="Genomic_DNA"/>
</dbReference>
<evidence type="ECO:0000313" key="2">
    <source>
        <dbReference type="EMBL" id="GII22927.1"/>
    </source>
</evidence>
<gene>
    <name evidence="2" type="ORF">Pme01_25240</name>
</gene>
<dbReference type="RefSeq" id="WP_239088191.1">
    <property type="nucleotide sequence ID" value="NZ_BOON01000022.1"/>
</dbReference>
<evidence type="ECO:0000256" key="1">
    <source>
        <dbReference type="SAM" id="SignalP"/>
    </source>
</evidence>
<dbReference type="Proteomes" id="UP000599074">
    <property type="component" value="Unassembled WGS sequence"/>
</dbReference>